<reference evidence="2" key="1">
    <citation type="journal article" date="2019" name="Int. J. Syst. Evol. Microbiol.">
        <title>The Global Catalogue of Microorganisms (GCM) 10K type strain sequencing project: providing services to taxonomists for standard genome sequencing and annotation.</title>
        <authorList>
            <consortium name="The Broad Institute Genomics Platform"/>
            <consortium name="The Broad Institute Genome Sequencing Center for Infectious Disease"/>
            <person name="Wu L."/>
            <person name="Ma J."/>
        </authorList>
    </citation>
    <scope>NUCLEOTIDE SEQUENCE [LARGE SCALE GENOMIC DNA]</scope>
    <source>
        <strain evidence="2">JCM 31696</strain>
    </source>
</reference>
<feature type="non-terminal residue" evidence="1">
    <location>
        <position position="1"/>
    </location>
</feature>
<keyword evidence="2" id="KW-1185">Reference proteome</keyword>
<proteinExistence type="predicted"/>
<protein>
    <submittedName>
        <fullName evidence="1">Uncharacterized protein</fullName>
    </submittedName>
</protein>
<comment type="caution">
    <text evidence="1">The sequence shown here is derived from an EMBL/GenBank/DDBJ whole genome shotgun (WGS) entry which is preliminary data.</text>
</comment>
<dbReference type="EMBL" id="JBHTIR010002071">
    <property type="protein sequence ID" value="MFD0853327.1"/>
    <property type="molecule type" value="Genomic_DNA"/>
</dbReference>
<name>A0ABW3CHR4_9ACTN</name>
<evidence type="ECO:0000313" key="1">
    <source>
        <dbReference type="EMBL" id="MFD0853327.1"/>
    </source>
</evidence>
<organism evidence="1 2">
    <name type="scientific">Actinomadura adrarensis</name>
    <dbReference type="NCBI Taxonomy" id="1819600"/>
    <lineage>
        <taxon>Bacteria</taxon>
        <taxon>Bacillati</taxon>
        <taxon>Actinomycetota</taxon>
        <taxon>Actinomycetes</taxon>
        <taxon>Streptosporangiales</taxon>
        <taxon>Thermomonosporaceae</taxon>
        <taxon>Actinomadura</taxon>
    </lineage>
</organism>
<sequence>VEISVEELLFAQVHLHGGPAPVRRFLPELIELILERRIDPGKVFDLTLPLAEAAEGTSAVVLAGTVTFSWNRPSALVHELRAVPCGVL</sequence>
<evidence type="ECO:0000313" key="2">
    <source>
        <dbReference type="Proteomes" id="UP001597083"/>
    </source>
</evidence>
<gene>
    <name evidence="1" type="ORF">ACFQ07_13890</name>
</gene>
<accession>A0ABW3CHR4</accession>
<dbReference type="Proteomes" id="UP001597083">
    <property type="component" value="Unassembled WGS sequence"/>
</dbReference>